<evidence type="ECO:0000256" key="1">
    <source>
        <dbReference type="ARBA" id="ARBA00039658"/>
    </source>
</evidence>
<evidence type="ECO:0000313" key="6">
    <source>
        <dbReference type="Ensembl" id="ENSPMRP00000009445.1"/>
    </source>
</evidence>
<feature type="compositionally biased region" description="Low complexity" evidence="3">
    <location>
        <begin position="707"/>
        <end position="722"/>
    </location>
</feature>
<reference evidence="6" key="3">
    <citation type="submission" date="2025-09" db="UniProtKB">
        <authorList>
            <consortium name="Ensembl"/>
        </authorList>
    </citation>
    <scope>IDENTIFICATION</scope>
</reference>
<dbReference type="GO" id="GO:0003676">
    <property type="term" value="F:nucleic acid binding"/>
    <property type="evidence" value="ECO:0007669"/>
    <property type="project" value="InterPro"/>
</dbReference>
<dbReference type="InterPro" id="IPR041588">
    <property type="entry name" value="Integrase_H2C2"/>
</dbReference>
<reference evidence="6" key="2">
    <citation type="submission" date="2025-08" db="UniProtKB">
        <authorList>
            <consortium name="Ensembl"/>
        </authorList>
    </citation>
    <scope>IDENTIFICATION</scope>
</reference>
<accession>A0A670IC09</accession>
<evidence type="ECO:0000313" key="7">
    <source>
        <dbReference type="Proteomes" id="UP000472272"/>
    </source>
</evidence>
<keyword evidence="2" id="KW-0479">Metal-binding</keyword>
<dbReference type="Proteomes" id="UP000472272">
    <property type="component" value="Chromosome 2"/>
</dbReference>
<dbReference type="Ensembl" id="ENSPMRT00000010074.1">
    <property type="protein sequence ID" value="ENSPMRP00000009445.1"/>
    <property type="gene ID" value="ENSPMRG00000006337.1"/>
</dbReference>
<evidence type="ECO:0000259" key="5">
    <source>
        <dbReference type="PROSITE" id="PS50994"/>
    </source>
</evidence>
<dbReference type="PROSITE" id="PS50158">
    <property type="entry name" value="ZF_CCHC"/>
    <property type="match status" value="1"/>
</dbReference>
<organism evidence="6 7">
    <name type="scientific">Podarcis muralis</name>
    <name type="common">Wall lizard</name>
    <name type="synonym">Lacerta muralis</name>
    <dbReference type="NCBI Taxonomy" id="64176"/>
    <lineage>
        <taxon>Eukaryota</taxon>
        <taxon>Metazoa</taxon>
        <taxon>Chordata</taxon>
        <taxon>Craniata</taxon>
        <taxon>Vertebrata</taxon>
        <taxon>Euteleostomi</taxon>
        <taxon>Lepidosauria</taxon>
        <taxon>Squamata</taxon>
        <taxon>Bifurcata</taxon>
        <taxon>Unidentata</taxon>
        <taxon>Episquamata</taxon>
        <taxon>Laterata</taxon>
        <taxon>Lacertibaenia</taxon>
        <taxon>Lacertidae</taxon>
        <taxon>Podarcis</taxon>
    </lineage>
</organism>
<evidence type="ECO:0000259" key="4">
    <source>
        <dbReference type="PROSITE" id="PS50158"/>
    </source>
</evidence>
<dbReference type="AlphaFoldDB" id="A0A670IC09"/>
<dbReference type="PROSITE" id="PS50994">
    <property type="entry name" value="INTEGRASE"/>
    <property type="match status" value="1"/>
</dbReference>
<dbReference type="Gene3D" id="3.30.420.10">
    <property type="entry name" value="Ribonuclease H-like superfamily/Ribonuclease H"/>
    <property type="match status" value="1"/>
</dbReference>
<evidence type="ECO:0000256" key="2">
    <source>
        <dbReference type="PROSITE-ProRule" id="PRU00047"/>
    </source>
</evidence>
<dbReference type="InterPro" id="IPR001584">
    <property type="entry name" value="Integrase_cat-core"/>
</dbReference>
<dbReference type="InterPro" id="IPR012337">
    <property type="entry name" value="RNaseH-like_sf"/>
</dbReference>
<dbReference type="GeneTree" id="ENSGT00940000166555"/>
<feature type="region of interest" description="Disordered" evidence="3">
    <location>
        <begin position="169"/>
        <end position="235"/>
    </location>
</feature>
<evidence type="ECO:0000256" key="3">
    <source>
        <dbReference type="SAM" id="MobiDB-lite"/>
    </source>
</evidence>
<dbReference type="FunFam" id="3.30.420.10:FF:000063">
    <property type="entry name" value="Retrovirus-related Pol polyprotein from transposon 297-like Protein"/>
    <property type="match status" value="1"/>
</dbReference>
<proteinExistence type="predicted"/>
<feature type="compositionally biased region" description="Basic and acidic residues" evidence="3">
    <location>
        <begin position="169"/>
        <end position="194"/>
    </location>
</feature>
<feature type="compositionally biased region" description="Polar residues" evidence="3">
    <location>
        <begin position="692"/>
        <end position="706"/>
    </location>
</feature>
<name>A0A670IC09_PODMU</name>
<dbReference type="Gene3D" id="1.10.340.70">
    <property type="match status" value="1"/>
</dbReference>
<dbReference type="PANTHER" id="PTHR37984">
    <property type="entry name" value="PROTEIN CBG26694"/>
    <property type="match status" value="1"/>
</dbReference>
<reference evidence="6 7" key="1">
    <citation type="journal article" date="2019" name="Proc. Natl. Acad. Sci. U.S.A.">
        <title>Regulatory changes in pterin and carotenoid genes underlie balanced color polymorphisms in the wall lizard.</title>
        <authorList>
            <person name="Andrade P."/>
            <person name="Pinho C."/>
            <person name="Perez I de Lanuza G."/>
            <person name="Afonso S."/>
            <person name="Brejcha J."/>
            <person name="Rubin C.J."/>
            <person name="Wallerman O."/>
            <person name="Pereira P."/>
            <person name="Sabatino S.J."/>
            <person name="Bellati A."/>
            <person name="Pellitteri-Rosa D."/>
            <person name="Bosakova Z."/>
            <person name="Bunikis I."/>
            <person name="Carretero M.A."/>
            <person name="Feiner N."/>
            <person name="Marsik P."/>
            <person name="Pauperio F."/>
            <person name="Salvi D."/>
            <person name="Soler L."/>
            <person name="While G.M."/>
            <person name="Uller T."/>
            <person name="Font E."/>
            <person name="Andersson L."/>
            <person name="Carneiro M."/>
        </authorList>
    </citation>
    <scope>NUCLEOTIDE SEQUENCE</scope>
</reference>
<dbReference type="OMA" id="IWRETHE"/>
<feature type="domain" description="Integrase catalytic" evidence="5">
    <location>
        <begin position="432"/>
        <end position="582"/>
    </location>
</feature>
<keyword evidence="2" id="KW-0862">Zinc</keyword>
<dbReference type="FunFam" id="1.10.340.70:FF:000003">
    <property type="entry name" value="Protein CBG25708"/>
    <property type="match status" value="1"/>
</dbReference>
<dbReference type="InterPro" id="IPR001878">
    <property type="entry name" value="Znf_CCHC"/>
</dbReference>
<dbReference type="Pfam" id="PF00665">
    <property type="entry name" value="rve"/>
    <property type="match status" value="1"/>
</dbReference>
<sequence>MASLVPLPPFAPASESWDSYLARFDCYLQANELTAVSKDRKRGLFLSLCGPEVFETARALVAPEAVQATPWDTIQEKLRNHYAPKPSKIAARHAFYHRNQAEGESINNYTTALRRAAMHCEFRDLDDALMDRIVCGVRDIHLQRRLLAKPDLTLQKAIEEAVASEAAERSAQEIRKSSSPRLAREPVPVHHEEASSDEASSSEDDDVHQTKRERRKFQQKSKGQPECAGCGGNHSRAKCRFRDAICRKCSRRGHIAKVCRSAPSDTPPSSTRKSKSSLQSAKESCFALTNCRCPSGTTIGQTDSPTRRKLNVTVLIEGAPCDMEIDTGSALSIVSWSTIKRLVPRVSKRQLDSHRGCLLWGDRVVIPQGLRQRVLEALHVGHPGIVKMKALARCYVWWPNMDDAITAWVSACQACQESRPAPPAAKGHTWETPKTPWSRVHIDLAGPFHGRTFMVVVDAYSKWLEVALMPSTTTEAVIRVLRGLFATHGCPDVLVSDNGPQFTSGTFERYLLGLGIRHALTAPFHPSSNGQAERMVRSTKEALARLDRGDWHERVAEYLFAQHITPHAATGRSPAELLMGRRLRSPLDRLHPDFAVAEPPGCANAPRSFVPGNQVFARNYVGNIPWVPATVVGVTGPRSYQVALEDGRLWRRHIDQLRRRVGDLDTTEVPPTAFAAPEETRTDGEAPPTPPSQTASVEPNQAVSEQTQTTPLAEAPPTAADPGELVPTPPRVAPQPQRELCGPPDLATSPRRSGRVSKRPTYLKDYVVGQVSLLV</sequence>
<feature type="region of interest" description="Disordered" evidence="3">
    <location>
        <begin position="661"/>
        <end position="759"/>
    </location>
</feature>
<dbReference type="GO" id="GO:0015074">
    <property type="term" value="P:DNA integration"/>
    <property type="evidence" value="ECO:0007669"/>
    <property type="project" value="InterPro"/>
</dbReference>
<feature type="domain" description="CCHC-type" evidence="4">
    <location>
        <begin position="246"/>
        <end position="261"/>
    </location>
</feature>
<dbReference type="PANTHER" id="PTHR37984:SF12">
    <property type="entry name" value="RIBONUCLEASE H"/>
    <property type="match status" value="1"/>
</dbReference>
<dbReference type="InterPro" id="IPR050951">
    <property type="entry name" value="Retrovirus_Pol_polyprotein"/>
</dbReference>
<protein>
    <recommendedName>
        <fullName evidence="1">Gypsy retrotransposon integrase-like protein 1</fullName>
    </recommendedName>
</protein>
<dbReference type="InterPro" id="IPR036397">
    <property type="entry name" value="RNaseH_sf"/>
</dbReference>
<keyword evidence="2" id="KW-0863">Zinc-finger</keyword>
<dbReference type="GO" id="GO:0008270">
    <property type="term" value="F:zinc ion binding"/>
    <property type="evidence" value="ECO:0007669"/>
    <property type="project" value="UniProtKB-KW"/>
</dbReference>
<dbReference type="SUPFAM" id="SSF53098">
    <property type="entry name" value="Ribonuclease H-like"/>
    <property type="match status" value="1"/>
</dbReference>
<dbReference type="Pfam" id="PF17921">
    <property type="entry name" value="Integrase_H2C2"/>
    <property type="match status" value="1"/>
</dbReference>
<keyword evidence="7" id="KW-1185">Reference proteome</keyword>